<dbReference type="EMBL" id="FNHL01000004">
    <property type="protein sequence ID" value="SDM99998.1"/>
    <property type="molecule type" value="Genomic_DNA"/>
</dbReference>
<proteinExistence type="predicted"/>
<keyword evidence="2" id="KW-1185">Reference proteome</keyword>
<dbReference type="STRING" id="660521.SAMN04487949_3119"/>
<gene>
    <name evidence="1" type="ORF">SAMN04487949_3119</name>
</gene>
<organism evidence="1 2">
    <name type="scientific">Halogranum gelatinilyticum</name>
    <dbReference type="NCBI Taxonomy" id="660521"/>
    <lineage>
        <taxon>Archaea</taxon>
        <taxon>Methanobacteriati</taxon>
        <taxon>Methanobacteriota</taxon>
        <taxon>Stenosarchaea group</taxon>
        <taxon>Halobacteria</taxon>
        <taxon>Halobacteriales</taxon>
        <taxon>Haloferacaceae</taxon>
    </lineage>
</organism>
<sequence>MHEFGFELALCSHLEATTDAVVARQLGGTVASPGSRIVDVVVVEQGPEFDARTRITDETIPALAIESDVGVGSEIYWKDAFDCHPNTAKSVTDWAVDVGFFERSRRGGREYVRQTTRYPDWFASLTAIENKPDLGTPGDLERQLRTDASLGLFDEVVLATESYVTRAHLNRIPEQVGVWRFDPESGEKEVVREPTPLDTDATGVELLDQHSLRTDVAFVDGDEKARKRRRIAEKAYGKGWRGDDLPACAHATTTADGRPFCEQYGRVVDPASECGASCAAHEPAKPPDVDLAALRDERSPWVADPTGTARRQSGLGRFL</sequence>
<dbReference type="OrthoDB" id="211869at2157"/>
<evidence type="ECO:0000313" key="2">
    <source>
        <dbReference type="Proteomes" id="UP000199451"/>
    </source>
</evidence>
<protein>
    <submittedName>
        <fullName evidence="1">Uncharacterized protein</fullName>
    </submittedName>
</protein>
<accession>A0A1G9XT62</accession>
<evidence type="ECO:0000313" key="1">
    <source>
        <dbReference type="EMBL" id="SDM99998.1"/>
    </source>
</evidence>
<reference evidence="2" key="1">
    <citation type="submission" date="2016-10" db="EMBL/GenBank/DDBJ databases">
        <authorList>
            <person name="Varghese N."/>
            <person name="Submissions S."/>
        </authorList>
    </citation>
    <scope>NUCLEOTIDE SEQUENCE [LARGE SCALE GENOMIC DNA]</scope>
    <source>
        <strain evidence="2">CGMCC 1.10119</strain>
    </source>
</reference>
<dbReference type="InterPro" id="IPR043901">
    <property type="entry name" value="DUF5787"/>
</dbReference>
<name>A0A1G9XT62_9EURY</name>
<dbReference type="Proteomes" id="UP000199451">
    <property type="component" value="Unassembled WGS sequence"/>
</dbReference>
<dbReference type="Pfam" id="PF19100">
    <property type="entry name" value="DUF5787"/>
    <property type="match status" value="1"/>
</dbReference>
<dbReference type="RefSeq" id="WP_170830660.1">
    <property type="nucleotide sequence ID" value="NZ_FNHL01000004.1"/>
</dbReference>
<dbReference type="AlphaFoldDB" id="A0A1G9XT62"/>